<protein>
    <submittedName>
        <fullName evidence="8">Uncharacterized protein</fullName>
    </submittedName>
</protein>
<evidence type="ECO:0000256" key="2">
    <source>
        <dbReference type="ARBA" id="ARBA00022448"/>
    </source>
</evidence>
<name>A0A427YDA3_9TREE</name>
<evidence type="ECO:0000256" key="6">
    <source>
        <dbReference type="SAM" id="MobiDB-lite"/>
    </source>
</evidence>
<reference evidence="8 9" key="1">
    <citation type="submission" date="2018-11" db="EMBL/GenBank/DDBJ databases">
        <title>Genome sequence of Saitozyma podzolica DSM 27192.</title>
        <authorList>
            <person name="Aliyu H."/>
            <person name="Gorte O."/>
            <person name="Ochsenreither K."/>
        </authorList>
    </citation>
    <scope>NUCLEOTIDE SEQUENCE [LARGE SCALE GENOMIC DNA]</scope>
    <source>
        <strain evidence="8 9">DSM 27192</strain>
    </source>
</reference>
<keyword evidence="2" id="KW-0813">Transport</keyword>
<dbReference type="Proteomes" id="UP000279259">
    <property type="component" value="Unassembled WGS sequence"/>
</dbReference>
<sequence>MPTGPTGPTPQSRAIPSRGARSRSGALGCNHVRFEGAARNESGSPSGMWNRIGMNWKKQMDASQYGEAEHFSLSFIKDAVWNWQTILNTISHLWAIVALLVDFHLRTVKASSSSAVDHPGVRCRVADRLRKRYMFIMINFALVVIGYVLNTPTPPGGKYFGLFPAACGAYAVQPNLIALLANNLSGQTERAVGVAFEIGISNFGAIIPSNICESGESAFSGLAHESE</sequence>
<evidence type="ECO:0000313" key="8">
    <source>
        <dbReference type="EMBL" id="RSH89141.1"/>
    </source>
</evidence>
<dbReference type="InterPro" id="IPR036259">
    <property type="entry name" value="MFS_trans_sf"/>
</dbReference>
<proteinExistence type="predicted"/>
<evidence type="ECO:0000256" key="1">
    <source>
        <dbReference type="ARBA" id="ARBA00004141"/>
    </source>
</evidence>
<dbReference type="EMBL" id="RSCD01000015">
    <property type="protein sequence ID" value="RSH89141.1"/>
    <property type="molecule type" value="Genomic_DNA"/>
</dbReference>
<feature type="transmembrane region" description="Helical" evidence="7">
    <location>
        <begin position="132"/>
        <end position="149"/>
    </location>
</feature>
<accession>A0A427YDA3</accession>
<dbReference type="GO" id="GO:0022857">
    <property type="term" value="F:transmembrane transporter activity"/>
    <property type="evidence" value="ECO:0007669"/>
    <property type="project" value="TreeGrafter"/>
</dbReference>
<keyword evidence="9" id="KW-1185">Reference proteome</keyword>
<dbReference type="SUPFAM" id="SSF103473">
    <property type="entry name" value="MFS general substrate transporter"/>
    <property type="match status" value="1"/>
</dbReference>
<dbReference type="PANTHER" id="PTHR43791">
    <property type="entry name" value="PERMEASE-RELATED"/>
    <property type="match status" value="1"/>
</dbReference>
<evidence type="ECO:0000256" key="5">
    <source>
        <dbReference type="ARBA" id="ARBA00023136"/>
    </source>
</evidence>
<keyword evidence="4 7" id="KW-1133">Transmembrane helix</keyword>
<feature type="region of interest" description="Disordered" evidence="6">
    <location>
        <begin position="1"/>
        <end position="25"/>
    </location>
</feature>
<dbReference type="AlphaFoldDB" id="A0A427YDA3"/>
<gene>
    <name evidence="8" type="ORF">EHS25_002807</name>
</gene>
<dbReference type="PANTHER" id="PTHR43791:SF18">
    <property type="entry name" value="NICOTINIC ACID TRANSPORTER TNA1, PUTATIVE (AFU_ORTHOLOGUE AFUA_3G03820)-RELATED"/>
    <property type="match status" value="1"/>
</dbReference>
<feature type="transmembrane region" description="Helical" evidence="7">
    <location>
        <begin position="161"/>
        <end position="181"/>
    </location>
</feature>
<dbReference type="GO" id="GO:0016020">
    <property type="term" value="C:membrane"/>
    <property type="evidence" value="ECO:0007669"/>
    <property type="project" value="UniProtKB-SubCell"/>
</dbReference>
<comment type="subcellular location">
    <subcellularLocation>
        <location evidence="1">Membrane</location>
        <topology evidence="1">Multi-pass membrane protein</topology>
    </subcellularLocation>
</comment>
<evidence type="ECO:0000256" key="7">
    <source>
        <dbReference type="SAM" id="Phobius"/>
    </source>
</evidence>
<evidence type="ECO:0000256" key="4">
    <source>
        <dbReference type="ARBA" id="ARBA00022989"/>
    </source>
</evidence>
<keyword evidence="3 7" id="KW-0812">Transmembrane</keyword>
<keyword evidence="5 7" id="KW-0472">Membrane</keyword>
<organism evidence="8 9">
    <name type="scientific">Saitozyma podzolica</name>
    <dbReference type="NCBI Taxonomy" id="1890683"/>
    <lineage>
        <taxon>Eukaryota</taxon>
        <taxon>Fungi</taxon>
        <taxon>Dikarya</taxon>
        <taxon>Basidiomycota</taxon>
        <taxon>Agaricomycotina</taxon>
        <taxon>Tremellomycetes</taxon>
        <taxon>Tremellales</taxon>
        <taxon>Trimorphomycetaceae</taxon>
        <taxon>Saitozyma</taxon>
    </lineage>
</organism>
<evidence type="ECO:0000313" key="9">
    <source>
        <dbReference type="Proteomes" id="UP000279259"/>
    </source>
</evidence>
<evidence type="ECO:0000256" key="3">
    <source>
        <dbReference type="ARBA" id="ARBA00022692"/>
    </source>
</evidence>
<comment type="caution">
    <text evidence="8">The sequence shown here is derived from an EMBL/GenBank/DDBJ whole genome shotgun (WGS) entry which is preliminary data.</text>
</comment>
<feature type="transmembrane region" description="Helical" evidence="7">
    <location>
        <begin position="81"/>
        <end position="101"/>
    </location>
</feature>